<dbReference type="SMART" id="SM00342">
    <property type="entry name" value="HTH_ARAC"/>
    <property type="match status" value="1"/>
</dbReference>
<keyword evidence="2" id="KW-0238">DNA-binding</keyword>
<sequence length="305" mass="35118">MSDVSDLIVFDSVTDAVQITSGKAPDHPLIHVMNLADTHVPESYRNARICCNLYQLVLKRNNTCQVRYGRRQYDFACGVIGAYAPGQVMQVDEAYRPGDLEGWSLIFHPDLLLQHPLGQRIQQYGFFSYDVCEALHASEREQQVLNRLVDEVRSETRQNLDEFSLGILLSSIELLLTYTDRFFNRQFLTRKPYYQDSVERFKALVDEHLEQASLSGAGLPSVKQLAAEMNMSPNYMSDLLRKYTGNCAQELIHLQLVEKAKYRLLNTNDSVSTIAYQLGFEYPQYFSRIFKKKTAMSPQDFRKLQ</sequence>
<dbReference type="PANTHER" id="PTHR43280:SF32">
    <property type="entry name" value="TRANSCRIPTIONAL REGULATORY PROTEIN"/>
    <property type="match status" value="1"/>
</dbReference>
<keyword evidence="1" id="KW-0805">Transcription regulation</keyword>
<dbReference type="Gene3D" id="1.10.10.60">
    <property type="entry name" value="Homeodomain-like"/>
    <property type="match status" value="2"/>
</dbReference>
<keyword evidence="6" id="KW-1185">Reference proteome</keyword>
<dbReference type="OrthoDB" id="9814125at2"/>
<evidence type="ECO:0000256" key="3">
    <source>
        <dbReference type="ARBA" id="ARBA00023163"/>
    </source>
</evidence>
<dbReference type="RefSeq" id="WP_087111357.1">
    <property type="nucleotide sequence ID" value="NZ_CBCSCN010000007.1"/>
</dbReference>
<dbReference type="GO" id="GO:0043565">
    <property type="term" value="F:sequence-specific DNA binding"/>
    <property type="evidence" value="ECO:0007669"/>
    <property type="project" value="InterPro"/>
</dbReference>
<dbReference type="InterPro" id="IPR018060">
    <property type="entry name" value="HTH_AraC"/>
</dbReference>
<keyword evidence="3" id="KW-0804">Transcription</keyword>
<dbReference type="Pfam" id="PF12833">
    <property type="entry name" value="HTH_18"/>
    <property type="match status" value="1"/>
</dbReference>
<evidence type="ECO:0000313" key="6">
    <source>
        <dbReference type="Proteomes" id="UP000196573"/>
    </source>
</evidence>
<dbReference type="AlphaFoldDB" id="A0A1X7AMD6"/>
<evidence type="ECO:0000256" key="1">
    <source>
        <dbReference type="ARBA" id="ARBA00023015"/>
    </source>
</evidence>
<organism evidence="5 6">
    <name type="scientific">Parendozoicomonas haliclonae</name>
    <dbReference type="NCBI Taxonomy" id="1960125"/>
    <lineage>
        <taxon>Bacteria</taxon>
        <taxon>Pseudomonadati</taxon>
        <taxon>Pseudomonadota</taxon>
        <taxon>Gammaproteobacteria</taxon>
        <taxon>Oceanospirillales</taxon>
        <taxon>Endozoicomonadaceae</taxon>
        <taxon>Parendozoicomonas</taxon>
    </lineage>
</organism>
<dbReference type="Proteomes" id="UP000196573">
    <property type="component" value="Unassembled WGS sequence"/>
</dbReference>
<reference evidence="5 6" key="1">
    <citation type="submission" date="2017-03" db="EMBL/GenBank/DDBJ databases">
        <authorList>
            <person name="Afonso C.L."/>
            <person name="Miller P.J."/>
            <person name="Scott M.A."/>
            <person name="Spackman E."/>
            <person name="Goraichik I."/>
            <person name="Dimitrov K.M."/>
            <person name="Suarez D.L."/>
            <person name="Swayne D.E."/>
        </authorList>
    </citation>
    <scope>NUCLEOTIDE SEQUENCE [LARGE SCALE GENOMIC DNA]</scope>
    <source>
        <strain evidence="5">SB41UT1</strain>
    </source>
</reference>
<protein>
    <submittedName>
        <fullName evidence="5">HTH-type transcriptional activator Btr</fullName>
    </submittedName>
</protein>
<feature type="domain" description="HTH araC/xylS-type" evidence="4">
    <location>
        <begin position="199"/>
        <end position="304"/>
    </location>
</feature>
<name>A0A1X7AMD6_9GAMM</name>
<dbReference type="PROSITE" id="PS01124">
    <property type="entry name" value="HTH_ARAC_FAMILY_2"/>
    <property type="match status" value="1"/>
</dbReference>
<proteinExistence type="predicted"/>
<dbReference type="PRINTS" id="PR00032">
    <property type="entry name" value="HTHARAC"/>
</dbReference>
<evidence type="ECO:0000313" key="5">
    <source>
        <dbReference type="EMBL" id="SMA49070.1"/>
    </source>
</evidence>
<dbReference type="InterPro" id="IPR020449">
    <property type="entry name" value="Tscrpt_reg_AraC-type_HTH"/>
</dbReference>
<evidence type="ECO:0000256" key="2">
    <source>
        <dbReference type="ARBA" id="ARBA00023125"/>
    </source>
</evidence>
<dbReference type="GO" id="GO:0003700">
    <property type="term" value="F:DNA-binding transcription factor activity"/>
    <property type="evidence" value="ECO:0007669"/>
    <property type="project" value="InterPro"/>
</dbReference>
<dbReference type="InterPro" id="IPR009057">
    <property type="entry name" value="Homeodomain-like_sf"/>
</dbReference>
<gene>
    <name evidence="5" type="primary">btr_2</name>
    <name evidence="5" type="ORF">EHSB41UT_03034</name>
</gene>
<accession>A0A1X7AMD6</accession>
<dbReference type="PANTHER" id="PTHR43280">
    <property type="entry name" value="ARAC-FAMILY TRANSCRIPTIONAL REGULATOR"/>
    <property type="match status" value="1"/>
</dbReference>
<evidence type="ECO:0000259" key="4">
    <source>
        <dbReference type="PROSITE" id="PS01124"/>
    </source>
</evidence>
<dbReference type="EMBL" id="FWPT01000007">
    <property type="protein sequence ID" value="SMA49070.1"/>
    <property type="molecule type" value="Genomic_DNA"/>
</dbReference>
<dbReference type="SUPFAM" id="SSF46689">
    <property type="entry name" value="Homeodomain-like"/>
    <property type="match status" value="1"/>
</dbReference>